<feature type="non-terminal residue" evidence="1">
    <location>
        <position position="1"/>
    </location>
</feature>
<organism evidence="1">
    <name type="scientific">marine sediment metagenome</name>
    <dbReference type="NCBI Taxonomy" id="412755"/>
    <lineage>
        <taxon>unclassified sequences</taxon>
        <taxon>metagenomes</taxon>
        <taxon>ecological metagenomes</taxon>
    </lineage>
</organism>
<dbReference type="EMBL" id="BARU01046424">
    <property type="protein sequence ID" value="GAI01728.1"/>
    <property type="molecule type" value="Genomic_DNA"/>
</dbReference>
<protein>
    <submittedName>
        <fullName evidence="1">Uncharacterized protein</fullName>
    </submittedName>
</protein>
<reference evidence="1" key="1">
    <citation type="journal article" date="2014" name="Front. Microbiol.">
        <title>High frequency of phylogenetically diverse reductive dehalogenase-homologous genes in deep subseafloor sedimentary metagenomes.</title>
        <authorList>
            <person name="Kawai M."/>
            <person name="Futagami T."/>
            <person name="Toyoda A."/>
            <person name="Takaki Y."/>
            <person name="Nishi S."/>
            <person name="Hori S."/>
            <person name="Arai W."/>
            <person name="Tsubouchi T."/>
            <person name="Morono Y."/>
            <person name="Uchiyama I."/>
            <person name="Ito T."/>
            <person name="Fujiyama A."/>
            <person name="Inagaki F."/>
            <person name="Takami H."/>
        </authorList>
    </citation>
    <scope>NUCLEOTIDE SEQUENCE</scope>
    <source>
        <strain evidence="1">Expedition CK06-06</strain>
    </source>
</reference>
<name>X1K587_9ZZZZ</name>
<proteinExistence type="predicted"/>
<sequence>KILKIILKELVDKEQMWFWTKVHQREEQKAEREL</sequence>
<accession>X1K587</accession>
<gene>
    <name evidence="1" type="ORF">S03H2_70035</name>
</gene>
<evidence type="ECO:0000313" key="1">
    <source>
        <dbReference type="EMBL" id="GAI01728.1"/>
    </source>
</evidence>
<comment type="caution">
    <text evidence="1">The sequence shown here is derived from an EMBL/GenBank/DDBJ whole genome shotgun (WGS) entry which is preliminary data.</text>
</comment>
<dbReference type="AlphaFoldDB" id="X1K587"/>